<dbReference type="OrthoDB" id="9815644at2"/>
<dbReference type="InterPro" id="IPR029063">
    <property type="entry name" value="SAM-dependent_MTases_sf"/>
</dbReference>
<dbReference type="RefSeq" id="WP_036273437.1">
    <property type="nucleotide sequence ID" value="NZ_CP014476.1"/>
</dbReference>
<dbReference type="Proteomes" id="UP000030512">
    <property type="component" value="Chromosome"/>
</dbReference>
<dbReference type="EMBL" id="CP014476">
    <property type="protein sequence ID" value="AMK75103.1"/>
    <property type="molecule type" value="Genomic_DNA"/>
</dbReference>
<dbReference type="CDD" id="cd02440">
    <property type="entry name" value="AdoMet_MTases"/>
    <property type="match status" value="1"/>
</dbReference>
<gene>
    <name evidence="1" type="ORF">JT25_001160</name>
</gene>
<evidence type="ECO:0000313" key="2">
    <source>
        <dbReference type="Proteomes" id="UP000030512"/>
    </source>
</evidence>
<dbReference type="KEGG" id="mdn:JT25_001160"/>
<dbReference type="Pfam" id="PF13489">
    <property type="entry name" value="Methyltransf_23"/>
    <property type="match status" value="1"/>
</dbReference>
<evidence type="ECO:0008006" key="3">
    <source>
        <dbReference type="Google" id="ProtNLM"/>
    </source>
</evidence>
<sequence length="293" mass="32841">MDRKFPETVWESYRQFQNESIELNECTDCGFGRFEPLVSGNVEFYENISAIDYYNDDKWEFGSALCEIQSAGANRILDVGCGSGIFLNYLKRHMPNAELVGYDLNAEILSKLAVNGVGVLSGDLSQIKKLSVDEAKFDAVCILQTLEHVRDPVDFLLTFLGLLRPGGVLIITTPNAAGPIRNFPDALTEVPPHHITRWTEAALGILLRNQGLKINTVQFEPLPEYLWDAYLPEMWDEPIWPARILDPLARRNGMLTVGERSGFAAKLMRDAGVRWLYGVAGHTIFVAATREYA</sequence>
<dbReference type="STRING" id="1538553.JT25_001160"/>
<proteinExistence type="predicted"/>
<protein>
    <recommendedName>
        <fullName evidence="3">Methyltransferase type 12</fullName>
    </recommendedName>
</protein>
<dbReference type="PANTHER" id="PTHR43861">
    <property type="entry name" value="TRANS-ACONITATE 2-METHYLTRANSFERASE-RELATED"/>
    <property type="match status" value="1"/>
</dbReference>
<dbReference type="Gene3D" id="3.40.50.150">
    <property type="entry name" value="Vaccinia Virus protein VP39"/>
    <property type="match status" value="1"/>
</dbReference>
<reference evidence="1 2" key="1">
    <citation type="journal article" date="2015" name="Environ. Microbiol.">
        <title>Methane oxidation coupled to nitrate reduction under hypoxia by the Gammaproteobacterium Methylomonas denitrificans, sp. nov. type strain FJG1.</title>
        <authorList>
            <person name="Kits K.D."/>
            <person name="Klotz M.G."/>
            <person name="Stein L.Y."/>
        </authorList>
    </citation>
    <scope>NUCLEOTIDE SEQUENCE [LARGE SCALE GENOMIC DNA]</scope>
    <source>
        <strain evidence="1 2">FJG1</strain>
    </source>
</reference>
<dbReference type="SUPFAM" id="SSF53335">
    <property type="entry name" value="S-adenosyl-L-methionine-dependent methyltransferases"/>
    <property type="match status" value="1"/>
</dbReference>
<name>A0A140E3X9_9GAMM</name>
<accession>A0A140E3X9</accession>
<evidence type="ECO:0000313" key="1">
    <source>
        <dbReference type="EMBL" id="AMK75103.1"/>
    </source>
</evidence>
<keyword evidence="2" id="KW-1185">Reference proteome</keyword>
<organism evidence="1 2">
    <name type="scientific">Methylomonas denitrificans</name>
    <dbReference type="NCBI Taxonomy" id="1538553"/>
    <lineage>
        <taxon>Bacteria</taxon>
        <taxon>Pseudomonadati</taxon>
        <taxon>Pseudomonadota</taxon>
        <taxon>Gammaproteobacteria</taxon>
        <taxon>Methylococcales</taxon>
        <taxon>Methylococcaceae</taxon>
        <taxon>Methylomonas</taxon>
    </lineage>
</organism>
<dbReference type="AlphaFoldDB" id="A0A140E3X9"/>
<dbReference type="PANTHER" id="PTHR43861:SF6">
    <property type="entry name" value="METHYLTRANSFERASE TYPE 11"/>
    <property type="match status" value="1"/>
</dbReference>